<dbReference type="GO" id="GO:0016114">
    <property type="term" value="P:terpenoid biosynthetic process"/>
    <property type="evidence" value="ECO:0007669"/>
    <property type="project" value="UniProtKB-UniRule"/>
</dbReference>
<feature type="active site" evidence="9">
    <location>
        <position position="12"/>
    </location>
</feature>
<dbReference type="Gene3D" id="3.30.230.10">
    <property type="match status" value="1"/>
</dbReference>
<dbReference type="Proteomes" id="UP000199512">
    <property type="component" value="Unassembled WGS sequence"/>
</dbReference>
<evidence type="ECO:0000313" key="12">
    <source>
        <dbReference type="EMBL" id="SEN81808.1"/>
    </source>
</evidence>
<dbReference type="InterPro" id="IPR036554">
    <property type="entry name" value="GHMP_kinase_C_sf"/>
</dbReference>
<comment type="similarity">
    <text evidence="1 9">Belongs to the GHMP kinase family. IspE subfamily.</text>
</comment>
<keyword evidence="5 9" id="KW-0547">Nucleotide-binding</keyword>
<keyword evidence="7 9" id="KW-0067">ATP-binding</keyword>
<proteinExistence type="inferred from homology"/>
<dbReference type="UniPathway" id="UPA00056">
    <property type="reaction ID" value="UER00094"/>
</dbReference>
<dbReference type="InterPro" id="IPR020568">
    <property type="entry name" value="Ribosomal_Su5_D2-typ_SF"/>
</dbReference>
<dbReference type="InterPro" id="IPR014721">
    <property type="entry name" value="Ribsml_uS5_D2-typ_fold_subgr"/>
</dbReference>
<dbReference type="AlphaFoldDB" id="A0A1H8JNN6"/>
<evidence type="ECO:0000256" key="7">
    <source>
        <dbReference type="ARBA" id="ARBA00022840"/>
    </source>
</evidence>
<dbReference type="InterPro" id="IPR006204">
    <property type="entry name" value="GHMP_kinase_N_dom"/>
</dbReference>
<dbReference type="Gene3D" id="3.30.70.890">
    <property type="entry name" value="GHMP kinase, C-terminal domain"/>
    <property type="match status" value="1"/>
</dbReference>
<dbReference type="EMBL" id="FODF01000015">
    <property type="protein sequence ID" value="SEN81808.1"/>
    <property type="molecule type" value="Genomic_DNA"/>
</dbReference>
<evidence type="ECO:0000256" key="8">
    <source>
        <dbReference type="ARBA" id="ARBA00032554"/>
    </source>
</evidence>
<keyword evidence="9" id="KW-0414">Isoprene biosynthesis</keyword>
<protein>
    <recommendedName>
        <fullName evidence="3 9">4-diphosphocytidyl-2-C-methyl-D-erythritol kinase</fullName>
        <shortName evidence="9">CMK</shortName>
        <ecNumber evidence="2 9">2.7.1.148</ecNumber>
    </recommendedName>
    <alternativeName>
        <fullName evidence="8 9">4-(cytidine-5'-diphospho)-2-C-methyl-D-erythritol kinase</fullName>
    </alternativeName>
</protein>
<evidence type="ECO:0000259" key="10">
    <source>
        <dbReference type="Pfam" id="PF00288"/>
    </source>
</evidence>
<feature type="active site" evidence="9">
    <location>
        <position position="137"/>
    </location>
</feature>
<feature type="domain" description="GHMP kinase C-terminal" evidence="11">
    <location>
        <begin position="205"/>
        <end position="282"/>
    </location>
</feature>
<dbReference type="NCBIfam" id="TIGR00154">
    <property type="entry name" value="ispE"/>
    <property type="match status" value="1"/>
</dbReference>
<dbReference type="GO" id="GO:0005524">
    <property type="term" value="F:ATP binding"/>
    <property type="evidence" value="ECO:0007669"/>
    <property type="project" value="UniProtKB-UniRule"/>
</dbReference>
<evidence type="ECO:0000313" key="13">
    <source>
        <dbReference type="Proteomes" id="UP000199512"/>
    </source>
</evidence>
<dbReference type="EC" id="2.7.1.148" evidence="2 9"/>
<name>A0A1H8JNN6_9FIRM</name>
<comment type="pathway">
    <text evidence="9">Isoprenoid biosynthesis; isopentenyl diphosphate biosynthesis via DXP pathway; isopentenyl diphosphate from 1-deoxy-D-xylulose 5-phosphate: step 3/6.</text>
</comment>
<reference evidence="12 13" key="1">
    <citation type="submission" date="2016-10" db="EMBL/GenBank/DDBJ databases">
        <authorList>
            <person name="de Groot N.N."/>
        </authorList>
    </citation>
    <scope>NUCLEOTIDE SEQUENCE [LARGE SCALE GENOMIC DNA]</scope>
    <source>
        <strain evidence="12 13">Calf135</strain>
    </source>
</reference>
<feature type="domain" description="GHMP kinase N-terminal" evidence="10">
    <location>
        <begin position="67"/>
        <end position="145"/>
    </location>
</feature>
<dbReference type="InterPro" id="IPR013750">
    <property type="entry name" value="GHMP_kinase_C_dom"/>
</dbReference>
<dbReference type="PIRSF" id="PIRSF010376">
    <property type="entry name" value="IspE"/>
    <property type="match status" value="1"/>
</dbReference>
<dbReference type="SUPFAM" id="SSF55060">
    <property type="entry name" value="GHMP Kinase, C-terminal domain"/>
    <property type="match status" value="1"/>
</dbReference>
<dbReference type="PANTHER" id="PTHR43527">
    <property type="entry name" value="4-DIPHOSPHOCYTIDYL-2-C-METHYL-D-ERYTHRITOL KINASE, CHLOROPLASTIC"/>
    <property type="match status" value="1"/>
</dbReference>
<evidence type="ECO:0000256" key="4">
    <source>
        <dbReference type="ARBA" id="ARBA00022679"/>
    </source>
</evidence>
<evidence type="ECO:0000256" key="3">
    <source>
        <dbReference type="ARBA" id="ARBA00017473"/>
    </source>
</evidence>
<dbReference type="HAMAP" id="MF_00061">
    <property type="entry name" value="IspE"/>
    <property type="match status" value="1"/>
</dbReference>
<keyword evidence="13" id="KW-1185">Reference proteome</keyword>
<dbReference type="GO" id="GO:0019288">
    <property type="term" value="P:isopentenyl diphosphate biosynthetic process, methylerythritol 4-phosphate pathway"/>
    <property type="evidence" value="ECO:0007669"/>
    <property type="project" value="UniProtKB-UniRule"/>
</dbReference>
<dbReference type="GO" id="GO:0050515">
    <property type="term" value="F:4-(cytidine 5'-diphospho)-2-C-methyl-D-erythritol kinase activity"/>
    <property type="evidence" value="ECO:0007669"/>
    <property type="project" value="UniProtKB-UniRule"/>
</dbReference>
<dbReference type="InterPro" id="IPR004424">
    <property type="entry name" value="IspE"/>
</dbReference>
<feature type="binding site" evidence="9">
    <location>
        <begin position="95"/>
        <end position="105"/>
    </location>
    <ligand>
        <name>ATP</name>
        <dbReference type="ChEBI" id="CHEBI:30616"/>
    </ligand>
</feature>
<evidence type="ECO:0000256" key="1">
    <source>
        <dbReference type="ARBA" id="ARBA00009684"/>
    </source>
</evidence>
<gene>
    <name evidence="9" type="primary">ispE</name>
    <name evidence="12" type="ORF">SAMN05216454_11518</name>
</gene>
<keyword evidence="6 9" id="KW-0418">Kinase</keyword>
<comment type="catalytic activity">
    <reaction evidence="9">
        <text>4-CDP-2-C-methyl-D-erythritol + ATP = 4-CDP-2-C-methyl-D-erythritol 2-phosphate + ADP + H(+)</text>
        <dbReference type="Rhea" id="RHEA:18437"/>
        <dbReference type="ChEBI" id="CHEBI:15378"/>
        <dbReference type="ChEBI" id="CHEBI:30616"/>
        <dbReference type="ChEBI" id="CHEBI:57823"/>
        <dbReference type="ChEBI" id="CHEBI:57919"/>
        <dbReference type="ChEBI" id="CHEBI:456216"/>
        <dbReference type="EC" id="2.7.1.148"/>
    </reaction>
</comment>
<evidence type="ECO:0000259" key="11">
    <source>
        <dbReference type="Pfam" id="PF08544"/>
    </source>
</evidence>
<dbReference type="SUPFAM" id="SSF54211">
    <property type="entry name" value="Ribosomal protein S5 domain 2-like"/>
    <property type="match status" value="1"/>
</dbReference>
<dbReference type="RefSeq" id="WP_091975956.1">
    <property type="nucleotide sequence ID" value="NZ_CAUWDX010000022.1"/>
</dbReference>
<dbReference type="Pfam" id="PF08544">
    <property type="entry name" value="GHMP_kinases_C"/>
    <property type="match status" value="1"/>
</dbReference>
<comment type="function">
    <text evidence="9">Catalyzes the phosphorylation of the position 2 hydroxy group of 4-diphosphocytidyl-2C-methyl-D-erythritol.</text>
</comment>
<dbReference type="PANTHER" id="PTHR43527:SF2">
    <property type="entry name" value="4-DIPHOSPHOCYTIDYL-2-C-METHYL-D-ERYTHRITOL KINASE, CHLOROPLASTIC"/>
    <property type="match status" value="1"/>
</dbReference>
<evidence type="ECO:0000256" key="2">
    <source>
        <dbReference type="ARBA" id="ARBA00012052"/>
    </source>
</evidence>
<dbReference type="Pfam" id="PF00288">
    <property type="entry name" value="GHMP_kinases_N"/>
    <property type="match status" value="1"/>
</dbReference>
<evidence type="ECO:0000256" key="5">
    <source>
        <dbReference type="ARBA" id="ARBA00022741"/>
    </source>
</evidence>
<dbReference type="STRING" id="215200.SAMN05216454_11518"/>
<evidence type="ECO:0000256" key="9">
    <source>
        <dbReference type="HAMAP-Rule" id="MF_00061"/>
    </source>
</evidence>
<accession>A0A1H8JNN6</accession>
<keyword evidence="4 9" id="KW-0808">Transferase</keyword>
<organism evidence="12 13">
    <name type="scientific">Peptostreptococcus russellii</name>
    <dbReference type="NCBI Taxonomy" id="215200"/>
    <lineage>
        <taxon>Bacteria</taxon>
        <taxon>Bacillati</taxon>
        <taxon>Bacillota</taxon>
        <taxon>Clostridia</taxon>
        <taxon>Peptostreptococcales</taxon>
        <taxon>Peptostreptococcaceae</taxon>
        <taxon>Peptostreptococcus</taxon>
    </lineage>
</organism>
<evidence type="ECO:0000256" key="6">
    <source>
        <dbReference type="ARBA" id="ARBA00022777"/>
    </source>
</evidence>
<dbReference type="OrthoDB" id="9809438at2"/>
<sequence length="300" mass="33970">MENSVKLRARAKINLSIDIKGIFDDGYHDVEMVMQSVNLSDYIIIRKAEKGFKITSSNSDVPLDKRNIIYKTWELLREKYAIDSGVSIFLEKNIPIAAGMAGGSTDSAAMFVGLNKLFSLGMSEEEMLEESKKLGSDIAFCIKGGTYLATGTGTDLKKLPFLDRNIRVLICKPDIFVSTKRVYKKFDFMYEENFNPLERPDNKLLIEGLQEKNKEKIVDAMGNVLEPVTKSWCKEIEKIEKTMNKFGSYATMMSGSGPTVFGFFNDYRSIKKCSNVLRKKYRQTYITSTSDKGVEIYGNK</sequence>